<dbReference type="AlphaFoldDB" id="A0A1G9Z477"/>
<dbReference type="RefSeq" id="WP_091651920.1">
    <property type="nucleotide sequence ID" value="NZ_FNHQ01000027.1"/>
</dbReference>
<dbReference type="InterPro" id="IPR002509">
    <property type="entry name" value="NODB_dom"/>
</dbReference>
<proteinExistence type="predicted"/>
<dbReference type="Proteomes" id="UP000199309">
    <property type="component" value="Unassembled WGS sequence"/>
</dbReference>
<evidence type="ECO:0000313" key="3">
    <source>
        <dbReference type="Proteomes" id="UP000199309"/>
    </source>
</evidence>
<feature type="domain" description="NodB homology" evidence="1">
    <location>
        <begin position="96"/>
        <end position="287"/>
    </location>
</feature>
<dbReference type="STRING" id="349095.SAMN05660299_02235"/>
<evidence type="ECO:0000313" key="2">
    <source>
        <dbReference type="EMBL" id="SDN16130.1"/>
    </source>
</evidence>
<dbReference type="GO" id="GO:0016810">
    <property type="term" value="F:hydrolase activity, acting on carbon-nitrogen (but not peptide) bonds"/>
    <property type="evidence" value="ECO:0007669"/>
    <property type="project" value="InterPro"/>
</dbReference>
<dbReference type="PROSITE" id="PS51677">
    <property type="entry name" value="NODB"/>
    <property type="match status" value="1"/>
</dbReference>
<gene>
    <name evidence="2" type="ORF">SAMN05660299_02235</name>
</gene>
<keyword evidence="3" id="KW-1185">Reference proteome</keyword>
<dbReference type="PANTHER" id="PTHR10587">
    <property type="entry name" value="GLYCOSYL TRANSFERASE-RELATED"/>
    <property type="match status" value="1"/>
</dbReference>
<accession>A0A1G9Z477</accession>
<dbReference type="EMBL" id="FNHQ01000027">
    <property type="protein sequence ID" value="SDN16130.1"/>
    <property type="molecule type" value="Genomic_DNA"/>
</dbReference>
<reference evidence="2 3" key="1">
    <citation type="submission" date="2016-10" db="EMBL/GenBank/DDBJ databases">
        <authorList>
            <person name="de Groot N.N."/>
        </authorList>
    </citation>
    <scope>NUCLEOTIDE SEQUENCE [LARGE SCALE GENOMIC DNA]</scope>
    <source>
        <strain evidence="2 3">DSM 16981</strain>
    </source>
</reference>
<name>A0A1G9Z477_9FIRM</name>
<dbReference type="GO" id="GO:0005975">
    <property type="term" value="P:carbohydrate metabolic process"/>
    <property type="evidence" value="ECO:0007669"/>
    <property type="project" value="InterPro"/>
</dbReference>
<dbReference type="SUPFAM" id="SSF88713">
    <property type="entry name" value="Glycoside hydrolase/deacetylase"/>
    <property type="match status" value="1"/>
</dbReference>
<protein>
    <submittedName>
        <fullName evidence="2">Peptidoglycan/xylan/chitin deacetylase, PgdA/CDA1 family</fullName>
    </submittedName>
</protein>
<dbReference type="Pfam" id="PF01522">
    <property type="entry name" value="Polysacc_deac_1"/>
    <property type="match status" value="1"/>
</dbReference>
<sequence length="297" mass="33248">MKFKILFGVGVSLLIIAAGTYMHTNEGFDFTGSTGGLNHLFFMLPGSKTAYIGKDFSLPDADIDVPVYDKYTLKQRREKGLPLTYGKTRTYFYGDHVAYLTFDDGPNKANTEKILDILKKEKIHATFFLMGKNIEKNPDIVKQIYDDGNAIGLHSYSHDYKKLYRSPKAYTDELEKTEELIYNIIGVRPIISRAPGGTSGHFTKAYWTAVNDLGYIEVGWNALTGDADGTGRTSGQEVTNLQKQLIIRPYLNSHLVILMHDAVGHEATVQALPQIIKLLKNQGYTFRVVTTAIPPAW</sequence>
<dbReference type="OrthoDB" id="61520at2"/>
<dbReference type="InterPro" id="IPR011330">
    <property type="entry name" value="Glyco_hydro/deAcase_b/a-brl"/>
</dbReference>
<dbReference type="Gene3D" id="3.20.20.370">
    <property type="entry name" value="Glycoside hydrolase/deacetylase"/>
    <property type="match status" value="1"/>
</dbReference>
<evidence type="ECO:0000259" key="1">
    <source>
        <dbReference type="PROSITE" id="PS51677"/>
    </source>
</evidence>
<organism evidence="2 3">
    <name type="scientific">Megasphaera paucivorans</name>
    <dbReference type="NCBI Taxonomy" id="349095"/>
    <lineage>
        <taxon>Bacteria</taxon>
        <taxon>Bacillati</taxon>
        <taxon>Bacillota</taxon>
        <taxon>Negativicutes</taxon>
        <taxon>Veillonellales</taxon>
        <taxon>Veillonellaceae</taxon>
        <taxon>Megasphaera</taxon>
    </lineage>
</organism>
<dbReference type="CDD" id="cd10944">
    <property type="entry name" value="CE4_SmPgdA_like"/>
    <property type="match status" value="1"/>
</dbReference>
<dbReference type="InterPro" id="IPR050248">
    <property type="entry name" value="Polysacc_deacetylase_ArnD"/>
</dbReference>